<dbReference type="RefSeq" id="WP_138017057.1">
    <property type="nucleotide sequence ID" value="NZ_SULI01000022.1"/>
</dbReference>
<dbReference type="InterPro" id="IPR001296">
    <property type="entry name" value="Glyco_trans_1"/>
</dbReference>
<dbReference type="PANTHER" id="PTHR12526:SF636">
    <property type="entry name" value="BLL3647 PROTEIN"/>
    <property type="match status" value="1"/>
</dbReference>
<dbReference type="OrthoDB" id="9790710at2"/>
<evidence type="ECO:0000313" key="3">
    <source>
        <dbReference type="Proteomes" id="UP000306575"/>
    </source>
</evidence>
<proteinExistence type="predicted"/>
<dbReference type="Gene3D" id="3.40.50.2000">
    <property type="entry name" value="Glycogen Phosphorylase B"/>
    <property type="match status" value="1"/>
</dbReference>
<dbReference type="SUPFAM" id="SSF53756">
    <property type="entry name" value="UDP-Glycosyltransferase/glycogen phosphorylase"/>
    <property type="match status" value="1"/>
</dbReference>
<reference evidence="2 3" key="1">
    <citation type="submission" date="2019-04" db="EMBL/GenBank/DDBJ databases">
        <title>Genome sequence of Pelagicola litoralis CL-ES2.</title>
        <authorList>
            <person name="Cao J."/>
        </authorList>
    </citation>
    <scope>NUCLEOTIDE SEQUENCE [LARGE SCALE GENOMIC DNA]</scope>
    <source>
        <strain evidence="2 3">CL-ES2</strain>
    </source>
</reference>
<dbReference type="Proteomes" id="UP000306575">
    <property type="component" value="Unassembled WGS sequence"/>
</dbReference>
<organism evidence="2 3">
    <name type="scientific">Shimia litoralis</name>
    <dbReference type="NCBI Taxonomy" id="420403"/>
    <lineage>
        <taxon>Bacteria</taxon>
        <taxon>Pseudomonadati</taxon>
        <taxon>Pseudomonadota</taxon>
        <taxon>Alphaproteobacteria</taxon>
        <taxon>Rhodobacterales</taxon>
        <taxon>Roseobacteraceae</taxon>
    </lineage>
</organism>
<dbReference type="EMBL" id="SULI01000022">
    <property type="protein sequence ID" value="TKZ17449.1"/>
    <property type="molecule type" value="Genomic_DNA"/>
</dbReference>
<evidence type="ECO:0000313" key="2">
    <source>
        <dbReference type="EMBL" id="TKZ17449.1"/>
    </source>
</evidence>
<protein>
    <submittedName>
        <fullName evidence="2">Glycosyltransferase</fullName>
    </submittedName>
</protein>
<sequence>MTDRPIRILWTSNIDLPAAAPQLGLAPAPFGGWLTLMTSRLGRLPGFEIAVAMRSESRQFQKVQVEGITYFALPQQKDRFDVAQADVDRVLTEFAPDILHVEGAEMRHARRFLNTWAGPRLLSMQGVLNGYASYELGFLPIFSMLNPLRPRLMLTAMALLFQRQRQFAPRLPSEREAMRLANHIMGRTLWDRAQAKALSPQARYHHCSRILRDEFYTSSWAGTACEPFSIFVGNGASPRKGAHVAVKALAQLLSDFPQATLYMAGQDPRKLPWQSPKRHVGYPVYLLDLIRKLGVEENVRFTGVLNARQMVDRMARSHVCLMASIIENSPNTLGEAMILGVPTVSAYAGGAPSMAGDEVEALFYRPDDPAMLALQIRRIFEDPELAGHLSTAARARALQTHDPDNNLADLIAAYKVIMAEQLEGQS</sequence>
<gene>
    <name evidence="2" type="ORF">FAP39_14270</name>
</gene>
<keyword evidence="2" id="KW-0808">Transferase</keyword>
<evidence type="ECO:0000259" key="1">
    <source>
        <dbReference type="Pfam" id="PF00534"/>
    </source>
</evidence>
<dbReference type="CDD" id="cd03801">
    <property type="entry name" value="GT4_PimA-like"/>
    <property type="match status" value="1"/>
</dbReference>
<name>A0A4U7MWC5_9RHOB</name>
<dbReference type="AlphaFoldDB" id="A0A4U7MWC5"/>
<dbReference type="PANTHER" id="PTHR12526">
    <property type="entry name" value="GLYCOSYLTRANSFERASE"/>
    <property type="match status" value="1"/>
</dbReference>
<dbReference type="Pfam" id="PF00534">
    <property type="entry name" value="Glycos_transf_1"/>
    <property type="match status" value="1"/>
</dbReference>
<comment type="caution">
    <text evidence="2">The sequence shown here is derived from an EMBL/GenBank/DDBJ whole genome shotgun (WGS) entry which is preliminary data.</text>
</comment>
<keyword evidence="3" id="KW-1185">Reference proteome</keyword>
<accession>A0A4U7MWC5</accession>
<dbReference type="GO" id="GO:0016757">
    <property type="term" value="F:glycosyltransferase activity"/>
    <property type="evidence" value="ECO:0007669"/>
    <property type="project" value="InterPro"/>
</dbReference>
<feature type="domain" description="Glycosyl transferase family 1" evidence="1">
    <location>
        <begin position="227"/>
        <end position="395"/>
    </location>
</feature>